<dbReference type="Proteomes" id="UP000092124">
    <property type="component" value="Unassembled WGS sequence"/>
</dbReference>
<dbReference type="STRING" id="56216.A0A1A6GMH8"/>
<dbReference type="InterPro" id="IPR050309">
    <property type="entry name" value="Type-B_Carboxylest/Lipase"/>
</dbReference>
<dbReference type="Pfam" id="PF00135">
    <property type="entry name" value="COesterase"/>
    <property type="match status" value="1"/>
</dbReference>
<protein>
    <recommendedName>
        <fullName evidence="2">Carboxylesterase type B domain-containing protein</fullName>
    </recommendedName>
</protein>
<evidence type="ECO:0000313" key="4">
    <source>
        <dbReference type="Proteomes" id="UP000092124"/>
    </source>
</evidence>
<comment type="caution">
    <text evidence="3">The sequence shown here is derived from an EMBL/GenBank/DDBJ whole genome shotgun (WGS) entry which is preliminary data.</text>
</comment>
<feature type="non-terminal residue" evidence="3">
    <location>
        <position position="123"/>
    </location>
</feature>
<reference evidence="3 4" key="1">
    <citation type="submission" date="2016-06" db="EMBL/GenBank/DDBJ databases">
        <title>The Draft Genome Sequence and Annotation of the Desert Woodrat Neotoma lepida.</title>
        <authorList>
            <person name="Campbell M."/>
            <person name="Oakeson K.F."/>
            <person name="Yandell M."/>
            <person name="Halpert J.R."/>
            <person name="Dearing D."/>
        </authorList>
    </citation>
    <scope>NUCLEOTIDE SEQUENCE [LARGE SCALE GENOMIC DNA]</scope>
    <source>
        <strain evidence="3">417</strain>
        <tissue evidence="3">Liver</tissue>
    </source>
</reference>
<feature type="domain" description="Carboxylesterase type B" evidence="2">
    <location>
        <begin position="4"/>
        <end position="121"/>
    </location>
</feature>
<dbReference type="EMBL" id="LZPO01085519">
    <property type="protein sequence ID" value="OBS67416.1"/>
    <property type="molecule type" value="Genomic_DNA"/>
</dbReference>
<evidence type="ECO:0000256" key="1">
    <source>
        <dbReference type="ARBA" id="ARBA00005964"/>
    </source>
</evidence>
<dbReference type="InterPro" id="IPR029058">
    <property type="entry name" value="AB_hydrolase_fold"/>
</dbReference>
<sequence>DNTSLYTVIDGVLLPKTPEEILAEKSFNTVPYMVGINKQEFGWIIPMMMGDLVSENKMDEETASSLLWKFHSALNISENMIPAATEKYLGQTDDPVKKKDLLLDLFGDVFVGIPSVLMSRMLR</sequence>
<comment type="similarity">
    <text evidence="1">Belongs to the type-B carboxylesterase/lipase family.</text>
</comment>
<organism evidence="3 4">
    <name type="scientific">Neotoma lepida</name>
    <name type="common">Desert woodrat</name>
    <dbReference type="NCBI Taxonomy" id="56216"/>
    <lineage>
        <taxon>Eukaryota</taxon>
        <taxon>Metazoa</taxon>
        <taxon>Chordata</taxon>
        <taxon>Craniata</taxon>
        <taxon>Vertebrata</taxon>
        <taxon>Euteleostomi</taxon>
        <taxon>Mammalia</taxon>
        <taxon>Eutheria</taxon>
        <taxon>Euarchontoglires</taxon>
        <taxon>Glires</taxon>
        <taxon>Rodentia</taxon>
        <taxon>Myomorpha</taxon>
        <taxon>Muroidea</taxon>
        <taxon>Cricetidae</taxon>
        <taxon>Neotominae</taxon>
        <taxon>Neotoma</taxon>
    </lineage>
</organism>
<proteinExistence type="inferred from homology"/>
<evidence type="ECO:0000259" key="2">
    <source>
        <dbReference type="Pfam" id="PF00135"/>
    </source>
</evidence>
<evidence type="ECO:0000313" key="3">
    <source>
        <dbReference type="EMBL" id="OBS67416.1"/>
    </source>
</evidence>
<dbReference type="OrthoDB" id="3200163at2759"/>
<gene>
    <name evidence="3" type="ORF">A6R68_04043</name>
</gene>
<accession>A0A1A6GMH8</accession>
<keyword evidence="4" id="KW-1185">Reference proteome</keyword>
<dbReference type="SUPFAM" id="SSF53474">
    <property type="entry name" value="alpha/beta-Hydrolases"/>
    <property type="match status" value="1"/>
</dbReference>
<dbReference type="PANTHER" id="PTHR11559">
    <property type="entry name" value="CARBOXYLESTERASE"/>
    <property type="match status" value="1"/>
</dbReference>
<name>A0A1A6GMH8_NEOLE</name>
<feature type="non-terminal residue" evidence="3">
    <location>
        <position position="1"/>
    </location>
</feature>
<dbReference type="AlphaFoldDB" id="A0A1A6GMH8"/>
<dbReference type="InterPro" id="IPR002018">
    <property type="entry name" value="CarbesteraseB"/>
</dbReference>
<dbReference type="Gene3D" id="3.40.50.1820">
    <property type="entry name" value="alpha/beta hydrolase"/>
    <property type="match status" value="1"/>
</dbReference>